<evidence type="ECO:0000313" key="2">
    <source>
        <dbReference type="EMBL" id="SEH12780.1"/>
    </source>
</evidence>
<dbReference type="InterPro" id="IPR015867">
    <property type="entry name" value="N-reg_PII/ATP_PRibTrfase_C"/>
</dbReference>
<dbReference type="PANTHER" id="PTHR30115:SF11">
    <property type="entry name" value="NITROGEN REGULATORY PROTEIN P-II HOMOLOG"/>
    <property type="match status" value="1"/>
</dbReference>
<dbReference type="GO" id="GO:0005524">
    <property type="term" value="F:ATP binding"/>
    <property type="evidence" value="ECO:0007669"/>
    <property type="project" value="TreeGrafter"/>
</dbReference>
<evidence type="ECO:0000313" key="3">
    <source>
        <dbReference type="Proteomes" id="UP000222056"/>
    </source>
</evidence>
<dbReference type="Proteomes" id="UP000222056">
    <property type="component" value="Unassembled WGS sequence"/>
</dbReference>
<comment type="similarity">
    <text evidence="1">Belongs to the P(II) protein family.</text>
</comment>
<protein>
    <submittedName>
        <fullName evidence="2">Nitrogen regulatory protein P-II family</fullName>
    </submittedName>
</protein>
<dbReference type="OrthoDB" id="9802729at2"/>
<dbReference type="PROSITE" id="PS51343">
    <property type="entry name" value="PII_GLNB_DOM"/>
    <property type="match status" value="1"/>
</dbReference>
<dbReference type="PROSITE" id="PS00638">
    <property type="entry name" value="PII_GLNB_CTER"/>
    <property type="match status" value="1"/>
</dbReference>
<organism evidence="2 3">
    <name type="scientific">Thermoleophilum album</name>
    <dbReference type="NCBI Taxonomy" id="29539"/>
    <lineage>
        <taxon>Bacteria</taxon>
        <taxon>Bacillati</taxon>
        <taxon>Actinomycetota</taxon>
        <taxon>Thermoleophilia</taxon>
        <taxon>Thermoleophilales</taxon>
        <taxon>Thermoleophilaceae</taxon>
        <taxon>Thermoleophilum</taxon>
    </lineage>
</organism>
<dbReference type="GO" id="GO:0030234">
    <property type="term" value="F:enzyme regulator activity"/>
    <property type="evidence" value="ECO:0007669"/>
    <property type="project" value="InterPro"/>
</dbReference>
<dbReference type="Gene3D" id="3.30.70.120">
    <property type="match status" value="1"/>
</dbReference>
<dbReference type="PANTHER" id="PTHR30115">
    <property type="entry name" value="NITROGEN REGULATORY PROTEIN P-II"/>
    <property type="match status" value="1"/>
</dbReference>
<dbReference type="AlphaFoldDB" id="A0A1H6FRD9"/>
<evidence type="ECO:0000256" key="1">
    <source>
        <dbReference type="RuleBase" id="RU003936"/>
    </source>
</evidence>
<dbReference type="InterPro" id="IPR011322">
    <property type="entry name" value="N-reg_PII-like_a/b"/>
</dbReference>
<dbReference type="PRINTS" id="PR00340">
    <property type="entry name" value="PIIGLNB"/>
</dbReference>
<proteinExistence type="inferred from homology"/>
<reference evidence="3" key="1">
    <citation type="submission" date="2016-10" db="EMBL/GenBank/DDBJ databases">
        <authorList>
            <person name="Varghese N."/>
            <person name="Submissions S."/>
        </authorList>
    </citation>
    <scope>NUCLEOTIDE SEQUENCE [LARGE SCALE GENOMIC DNA]</scope>
    <source>
        <strain evidence="3">ATCC 35263</strain>
    </source>
</reference>
<dbReference type="Pfam" id="PF00543">
    <property type="entry name" value="P-II"/>
    <property type="match status" value="1"/>
</dbReference>
<dbReference type="GO" id="GO:0005829">
    <property type="term" value="C:cytosol"/>
    <property type="evidence" value="ECO:0007669"/>
    <property type="project" value="TreeGrafter"/>
</dbReference>
<dbReference type="InterPro" id="IPR017918">
    <property type="entry name" value="N-reg_PII_CS"/>
</dbReference>
<dbReference type="STRING" id="29539.SAMN02745716_1202"/>
<dbReference type="SMART" id="SM00938">
    <property type="entry name" value="P-II"/>
    <property type="match status" value="1"/>
</dbReference>
<dbReference type="InterPro" id="IPR002187">
    <property type="entry name" value="N-reg_PII"/>
</dbReference>
<sequence>MKKIEAYIRHEAFEAIRKELLERGFPSLSIAEYKGSGRQKGITEHYRGSELTIHLRPKLKLEIVVESKDVDVVVETILKHARTGRIGDGKIFVLPVERAIRIRTGEEGEAVLQAHPAEEIPAGA</sequence>
<dbReference type="SUPFAM" id="SSF54913">
    <property type="entry name" value="GlnB-like"/>
    <property type="match status" value="1"/>
</dbReference>
<accession>A0A1H6FRD9</accession>
<gene>
    <name evidence="2" type="ORF">SAMN02745716_1202</name>
</gene>
<dbReference type="GO" id="GO:0006808">
    <property type="term" value="P:regulation of nitrogen utilization"/>
    <property type="evidence" value="ECO:0007669"/>
    <property type="project" value="InterPro"/>
</dbReference>
<name>A0A1H6FRD9_THEAL</name>
<dbReference type="RefSeq" id="WP_093117110.1">
    <property type="nucleotide sequence ID" value="NZ_FNWJ01000001.1"/>
</dbReference>
<keyword evidence="3" id="KW-1185">Reference proteome</keyword>
<dbReference type="EMBL" id="FNWJ01000001">
    <property type="protein sequence ID" value="SEH12780.1"/>
    <property type="molecule type" value="Genomic_DNA"/>
</dbReference>